<dbReference type="Proteomes" id="UP000741360">
    <property type="component" value="Unassembled WGS sequence"/>
</dbReference>
<gene>
    <name evidence="1" type="ORF">HYY65_10720</name>
</gene>
<comment type="caution">
    <text evidence="1">The sequence shown here is derived from an EMBL/GenBank/DDBJ whole genome shotgun (WGS) entry which is preliminary data.</text>
</comment>
<accession>A0A932GQX2</accession>
<proteinExistence type="predicted"/>
<protein>
    <submittedName>
        <fullName evidence="1">Uncharacterized protein</fullName>
    </submittedName>
</protein>
<name>A0A932GQX2_UNCTE</name>
<dbReference type="AlphaFoldDB" id="A0A932GQX2"/>
<dbReference type="EMBL" id="JACPSX010000204">
    <property type="protein sequence ID" value="MBI3015509.1"/>
    <property type="molecule type" value="Genomic_DNA"/>
</dbReference>
<reference evidence="1" key="1">
    <citation type="submission" date="2020-07" db="EMBL/GenBank/DDBJ databases">
        <title>Huge and variable diversity of episymbiotic CPR bacteria and DPANN archaea in groundwater ecosystems.</title>
        <authorList>
            <person name="He C.Y."/>
            <person name="Keren R."/>
            <person name="Whittaker M."/>
            <person name="Farag I.F."/>
            <person name="Doudna J."/>
            <person name="Cate J.H.D."/>
            <person name="Banfield J.F."/>
        </authorList>
    </citation>
    <scope>NUCLEOTIDE SEQUENCE</scope>
    <source>
        <strain evidence="1">NC_groundwater_717_Ag_S-0.2um_59_8</strain>
    </source>
</reference>
<organism evidence="1 2">
    <name type="scientific">Tectimicrobiota bacterium</name>
    <dbReference type="NCBI Taxonomy" id="2528274"/>
    <lineage>
        <taxon>Bacteria</taxon>
        <taxon>Pseudomonadati</taxon>
        <taxon>Nitrospinota/Tectimicrobiota group</taxon>
        <taxon>Candidatus Tectimicrobiota</taxon>
    </lineage>
</organism>
<sequence>MSLRLRLRPLIILVVVVAGALGPWPPPPAAAQGSPEVTEILGVGVLEWHARARFVKAGVARRWMDAGRHMFTLPFLAGVEGLGENDIILYGVELKVVHVRAVPSGGSSSQLAWSGWDACRQAWVPAKVDVRRNPRVISISYPVTEKPSCVDAGEHLEWVLTP</sequence>
<evidence type="ECO:0000313" key="2">
    <source>
        <dbReference type="Proteomes" id="UP000741360"/>
    </source>
</evidence>
<evidence type="ECO:0000313" key="1">
    <source>
        <dbReference type="EMBL" id="MBI3015509.1"/>
    </source>
</evidence>